<accession>A0A537J557</accession>
<dbReference type="GO" id="GO:0015807">
    <property type="term" value="P:L-amino acid transport"/>
    <property type="evidence" value="ECO:0007669"/>
    <property type="project" value="TreeGrafter"/>
</dbReference>
<feature type="region of interest" description="Disordered" evidence="4">
    <location>
        <begin position="94"/>
        <end position="119"/>
    </location>
</feature>
<dbReference type="GO" id="GO:0015658">
    <property type="term" value="F:branched-chain amino acid transmembrane transporter activity"/>
    <property type="evidence" value="ECO:0007669"/>
    <property type="project" value="TreeGrafter"/>
</dbReference>
<name>A0A537J557_9BACT</name>
<evidence type="ECO:0000256" key="1">
    <source>
        <dbReference type="ARBA" id="ARBA00005417"/>
    </source>
</evidence>
<evidence type="ECO:0000256" key="4">
    <source>
        <dbReference type="SAM" id="MobiDB-lite"/>
    </source>
</evidence>
<dbReference type="Gene3D" id="3.40.50.300">
    <property type="entry name" value="P-loop containing nucleotide triphosphate hydrolases"/>
    <property type="match status" value="1"/>
</dbReference>
<keyword evidence="2" id="KW-0813">Transport</keyword>
<comment type="caution">
    <text evidence="5">The sequence shown here is derived from an EMBL/GenBank/DDBJ whole genome shotgun (WGS) entry which is preliminary data.</text>
</comment>
<dbReference type="PANTHER" id="PTHR43820:SF4">
    <property type="entry name" value="HIGH-AFFINITY BRANCHED-CHAIN AMINO ACID TRANSPORT ATP-BINDING PROTEIN LIVF"/>
    <property type="match status" value="1"/>
</dbReference>
<dbReference type="InterPro" id="IPR052156">
    <property type="entry name" value="BCAA_Transport_ATP-bd_LivF"/>
</dbReference>
<dbReference type="AlphaFoldDB" id="A0A537J557"/>
<dbReference type="Proteomes" id="UP000318093">
    <property type="component" value="Unassembled WGS sequence"/>
</dbReference>
<gene>
    <name evidence="5" type="ORF">E6H03_11635</name>
</gene>
<comment type="similarity">
    <text evidence="1">Belongs to the ABC transporter superfamily.</text>
</comment>
<organism evidence="5 6">
    <name type="scientific">Candidatus Segetimicrobium genomatis</name>
    <dbReference type="NCBI Taxonomy" id="2569760"/>
    <lineage>
        <taxon>Bacteria</taxon>
        <taxon>Bacillati</taxon>
        <taxon>Candidatus Sysuimicrobiota</taxon>
        <taxon>Candidatus Sysuimicrobiia</taxon>
        <taxon>Candidatus Sysuimicrobiales</taxon>
        <taxon>Candidatus Segetimicrobiaceae</taxon>
        <taxon>Candidatus Segetimicrobium</taxon>
    </lineage>
</organism>
<dbReference type="EMBL" id="VBAN01000393">
    <property type="protein sequence ID" value="TMI78699.1"/>
    <property type="molecule type" value="Genomic_DNA"/>
</dbReference>
<evidence type="ECO:0008006" key="7">
    <source>
        <dbReference type="Google" id="ProtNLM"/>
    </source>
</evidence>
<evidence type="ECO:0000256" key="2">
    <source>
        <dbReference type="ARBA" id="ARBA00022448"/>
    </source>
</evidence>
<sequence>MGLAPVLVVEIFKVLRRLRRAGVGILLVEQNARLSLAIADRGYVLETGRGVLSGTGQALLRAPEVIHRYLGVAATRVDTPDGGTAGWTERLRSVLGRGPQPTPGGGERTIPGSMGGDPR</sequence>
<dbReference type="PANTHER" id="PTHR43820">
    <property type="entry name" value="HIGH-AFFINITY BRANCHED-CHAIN AMINO ACID TRANSPORT ATP-BINDING PROTEIN LIVF"/>
    <property type="match status" value="1"/>
</dbReference>
<dbReference type="SUPFAM" id="SSF52540">
    <property type="entry name" value="P-loop containing nucleoside triphosphate hydrolases"/>
    <property type="match status" value="1"/>
</dbReference>
<protein>
    <recommendedName>
        <fullName evidence="7">ABC transporter ATP-binding protein</fullName>
    </recommendedName>
</protein>
<evidence type="ECO:0000313" key="5">
    <source>
        <dbReference type="EMBL" id="TMI78699.1"/>
    </source>
</evidence>
<evidence type="ECO:0000256" key="3">
    <source>
        <dbReference type="ARBA" id="ARBA00022970"/>
    </source>
</evidence>
<reference evidence="5 6" key="1">
    <citation type="journal article" date="2019" name="Nat. Microbiol.">
        <title>Mediterranean grassland soil C-N compound turnover is dependent on rainfall and depth, and is mediated by genomically divergent microorganisms.</title>
        <authorList>
            <person name="Diamond S."/>
            <person name="Andeer P.F."/>
            <person name="Li Z."/>
            <person name="Crits-Christoph A."/>
            <person name="Burstein D."/>
            <person name="Anantharaman K."/>
            <person name="Lane K.R."/>
            <person name="Thomas B.C."/>
            <person name="Pan C."/>
            <person name="Northen T.R."/>
            <person name="Banfield J.F."/>
        </authorList>
    </citation>
    <scope>NUCLEOTIDE SEQUENCE [LARGE SCALE GENOMIC DNA]</scope>
    <source>
        <strain evidence="5">NP_6</strain>
    </source>
</reference>
<keyword evidence="3" id="KW-0029">Amino-acid transport</keyword>
<dbReference type="InterPro" id="IPR027417">
    <property type="entry name" value="P-loop_NTPase"/>
</dbReference>
<evidence type="ECO:0000313" key="6">
    <source>
        <dbReference type="Proteomes" id="UP000318093"/>
    </source>
</evidence>
<proteinExistence type="inferred from homology"/>